<dbReference type="Gene3D" id="3.40.50.300">
    <property type="entry name" value="P-loop containing nucleotide triphosphate hydrolases"/>
    <property type="match status" value="1"/>
</dbReference>
<evidence type="ECO:0000256" key="2">
    <source>
        <dbReference type="ARBA" id="ARBA00022448"/>
    </source>
</evidence>
<dbReference type="InterPro" id="IPR003439">
    <property type="entry name" value="ABC_transporter-like_ATP-bd"/>
</dbReference>
<dbReference type="CDD" id="cd03224">
    <property type="entry name" value="ABC_TM1139_LivF_branched"/>
    <property type="match status" value="1"/>
</dbReference>
<dbReference type="PANTHER" id="PTHR43820:SF4">
    <property type="entry name" value="HIGH-AFFINITY BRANCHED-CHAIN AMINO ACID TRANSPORT ATP-BINDING PROTEIN LIVF"/>
    <property type="match status" value="1"/>
</dbReference>
<evidence type="ECO:0000256" key="1">
    <source>
        <dbReference type="ARBA" id="ARBA00005417"/>
    </source>
</evidence>
<dbReference type="InterPro" id="IPR027417">
    <property type="entry name" value="P-loop_NTPase"/>
</dbReference>
<dbReference type="STRING" id="36849.OXPF_08950"/>
<accession>A0A0P8WCU1</accession>
<dbReference type="InterPro" id="IPR052156">
    <property type="entry name" value="BCAA_Transport_ATP-bd_LivF"/>
</dbReference>
<keyword evidence="5" id="KW-0029">Amino-acid transport</keyword>
<dbReference type="Proteomes" id="UP000050326">
    <property type="component" value="Unassembled WGS sequence"/>
</dbReference>
<dbReference type="GO" id="GO:0015807">
    <property type="term" value="P:L-amino acid transport"/>
    <property type="evidence" value="ECO:0007669"/>
    <property type="project" value="TreeGrafter"/>
</dbReference>
<dbReference type="AlphaFoldDB" id="A0A0P8WCU1"/>
<dbReference type="InterPro" id="IPR017871">
    <property type="entry name" value="ABC_transporter-like_CS"/>
</dbReference>
<protein>
    <submittedName>
        <fullName evidence="7">High-affinity branched-chain amino acid transport ATP-binding protein LivF</fullName>
    </submittedName>
</protein>
<evidence type="ECO:0000313" key="7">
    <source>
        <dbReference type="EMBL" id="KPU45662.1"/>
    </source>
</evidence>
<dbReference type="GO" id="GO:0005524">
    <property type="term" value="F:ATP binding"/>
    <property type="evidence" value="ECO:0007669"/>
    <property type="project" value="UniProtKB-KW"/>
</dbReference>
<dbReference type="GO" id="GO:0016887">
    <property type="term" value="F:ATP hydrolysis activity"/>
    <property type="evidence" value="ECO:0007669"/>
    <property type="project" value="InterPro"/>
</dbReference>
<dbReference type="PATRIC" id="fig|36849.3.peg.955"/>
<comment type="caution">
    <text evidence="7">The sequence shown here is derived from an EMBL/GenBank/DDBJ whole genome shotgun (WGS) entry which is preliminary data.</text>
</comment>
<feature type="domain" description="ABC transporter" evidence="6">
    <location>
        <begin position="6"/>
        <end position="236"/>
    </location>
</feature>
<dbReference type="Pfam" id="PF00005">
    <property type="entry name" value="ABC_tran"/>
    <property type="match status" value="1"/>
</dbReference>
<dbReference type="GO" id="GO:0015658">
    <property type="term" value="F:branched-chain amino acid transmembrane transporter activity"/>
    <property type="evidence" value="ECO:0007669"/>
    <property type="project" value="InterPro"/>
</dbReference>
<comment type="similarity">
    <text evidence="1">Belongs to the ABC transporter superfamily.</text>
</comment>
<keyword evidence="3" id="KW-0547">Nucleotide-binding</keyword>
<dbReference type="PIRSF" id="PIRSF039137">
    <property type="entry name" value="ABC_branched_ATPase"/>
    <property type="match status" value="1"/>
</dbReference>
<dbReference type="EMBL" id="LKET01000021">
    <property type="protein sequence ID" value="KPU45662.1"/>
    <property type="molecule type" value="Genomic_DNA"/>
</dbReference>
<evidence type="ECO:0000259" key="6">
    <source>
        <dbReference type="PROSITE" id="PS50893"/>
    </source>
</evidence>
<gene>
    <name evidence="7" type="primary">livF_1</name>
    <name evidence="7" type="ORF">OXPF_08950</name>
</gene>
<dbReference type="PROSITE" id="PS00211">
    <property type="entry name" value="ABC_TRANSPORTER_1"/>
    <property type="match status" value="1"/>
</dbReference>
<evidence type="ECO:0000256" key="3">
    <source>
        <dbReference type="ARBA" id="ARBA00022741"/>
    </source>
</evidence>
<reference evidence="7 8" key="1">
    <citation type="submission" date="2015-09" db="EMBL/GenBank/DDBJ databases">
        <title>Genome sequence of Oxobacter pfennigii DSM 3222.</title>
        <authorList>
            <person name="Poehlein A."/>
            <person name="Bengelsdorf F.R."/>
            <person name="Schiel-Bengelsdorf B."/>
            <person name="Duerre P."/>
            <person name="Daniel R."/>
        </authorList>
    </citation>
    <scope>NUCLEOTIDE SEQUENCE [LARGE SCALE GENOMIC DNA]</scope>
    <source>
        <strain evidence="7 8">DSM 3222</strain>
    </source>
</reference>
<evidence type="ECO:0000256" key="5">
    <source>
        <dbReference type="ARBA" id="ARBA00022970"/>
    </source>
</evidence>
<evidence type="ECO:0000313" key="8">
    <source>
        <dbReference type="Proteomes" id="UP000050326"/>
    </source>
</evidence>
<sequence>MGKPILGIKNVDTFYGKIHALKDVSFEVNEAEIVTLIGSNGAGKTTTLNTISSILKPAKGEIVFNGQTISRIAPHIVAKGGIAHVPEGRKIFPKMTVEENLEMGAFRFNDNNKIKKNMDYVFELFPRLLERKKQKGGTLSGGEQQMLAMGRALMSEPTLLLLDEPSMGLAPLLVELIFESIKRLNSEGITILLVEQNAHKALKIAHRGYVLQTGSIVLTGTGAELLQNEMVKEAYLG</sequence>
<keyword evidence="2" id="KW-0813">Transport</keyword>
<dbReference type="SMART" id="SM00382">
    <property type="entry name" value="AAA"/>
    <property type="match status" value="1"/>
</dbReference>
<organism evidence="7 8">
    <name type="scientific">Oxobacter pfennigii</name>
    <dbReference type="NCBI Taxonomy" id="36849"/>
    <lineage>
        <taxon>Bacteria</taxon>
        <taxon>Bacillati</taxon>
        <taxon>Bacillota</taxon>
        <taxon>Clostridia</taxon>
        <taxon>Eubacteriales</taxon>
        <taxon>Clostridiaceae</taxon>
        <taxon>Oxobacter</taxon>
    </lineage>
</organism>
<dbReference type="PROSITE" id="PS50893">
    <property type="entry name" value="ABC_TRANSPORTER_2"/>
    <property type="match status" value="1"/>
</dbReference>
<dbReference type="InterPro" id="IPR030660">
    <property type="entry name" value="ABC_branched_ATPase_LivF/BraG"/>
</dbReference>
<evidence type="ECO:0000256" key="4">
    <source>
        <dbReference type="ARBA" id="ARBA00022840"/>
    </source>
</evidence>
<keyword evidence="4 7" id="KW-0067">ATP-binding</keyword>
<keyword evidence="8" id="KW-1185">Reference proteome</keyword>
<dbReference type="PANTHER" id="PTHR43820">
    <property type="entry name" value="HIGH-AFFINITY BRANCHED-CHAIN AMINO ACID TRANSPORT ATP-BINDING PROTEIN LIVF"/>
    <property type="match status" value="1"/>
</dbReference>
<proteinExistence type="inferred from homology"/>
<dbReference type="InterPro" id="IPR003593">
    <property type="entry name" value="AAA+_ATPase"/>
</dbReference>
<dbReference type="SUPFAM" id="SSF52540">
    <property type="entry name" value="P-loop containing nucleoside triphosphate hydrolases"/>
    <property type="match status" value="1"/>
</dbReference>
<name>A0A0P8WCU1_9CLOT</name>